<evidence type="ECO:0000313" key="5">
    <source>
        <dbReference type="Proteomes" id="UP001497497"/>
    </source>
</evidence>
<feature type="region of interest" description="Disordered" evidence="1">
    <location>
        <begin position="108"/>
        <end position="208"/>
    </location>
</feature>
<keyword evidence="2" id="KW-1133">Transmembrane helix</keyword>
<protein>
    <recommendedName>
        <fullName evidence="6">Vesicular, overexpressed in cancer, prosurvival protein 1</fullName>
    </recommendedName>
</protein>
<comment type="caution">
    <text evidence="4">The sequence shown here is derived from an EMBL/GenBank/DDBJ whole genome shotgun (WGS) entry which is preliminary data.</text>
</comment>
<feature type="transmembrane region" description="Helical" evidence="2">
    <location>
        <begin position="58"/>
        <end position="83"/>
    </location>
</feature>
<feature type="signal peptide" evidence="3">
    <location>
        <begin position="1"/>
        <end position="22"/>
    </location>
</feature>
<dbReference type="Proteomes" id="UP001497497">
    <property type="component" value="Unassembled WGS sequence"/>
</dbReference>
<dbReference type="AlphaFoldDB" id="A0AAV2I7F0"/>
<accession>A0AAV2I7F0</accession>
<sequence length="208" mass="22996">MAVQVLMHLVAFVSFIIIGAEGWRCAKYQNYFSQQPDYIDCLWDCCGNSFNRHCCAPIGIIVGCCIVGAVVVALLLVLMICLWQRRRSRHNAGPKLFHNQRHSHYPVAPSSVTRPAPIVTYGGPPPSQQYRQGPPPEKVPIDELEDAPEVYRGVSPGGMRPPPIEYSRPPQNYGSRPIQPPGGYRPPPARGGPRPPPSDDGEYSDRAI</sequence>
<keyword evidence="5" id="KW-1185">Reference proteome</keyword>
<evidence type="ECO:0000313" key="4">
    <source>
        <dbReference type="EMBL" id="CAL1542752.1"/>
    </source>
</evidence>
<evidence type="ECO:0000256" key="1">
    <source>
        <dbReference type="SAM" id="MobiDB-lite"/>
    </source>
</evidence>
<dbReference type="EMBL" id="CAXITT010000505">
    <property type="protein sequence ID" value="CAL1542752.1"/>
    <property type="molecule type" value="Genomic_DNA"/>
</dbReference>
<keyword evidence="2" id="KW-0812">Transmembrane</keyword>
<evidence type="ECO:0000256" key="2">
    <source>
        <dbReference type="SAM" id="Phobius"/>
    </source>
</evidence>
<organism evidence="4 5">
    <name type="scientific">Lymnaea stagnalis</name>
    <name type="common">Great pond snail</name>
    <name type="synonym">Helix stagnalis</name>
    <dbReference type="NCBI Taxonomy" id="6523"/>
    <lineage>
        <taxon>Eukaryota</taxon>
        <taxon>Metazoa</taxon>
        <taxon>Spiralia</taxon>
        <taxon>Lophotrochozoa</taxon>
        <taxon>Mollusca</taxon>
        <taxon>Gastropoda</taxon>
        <taxon>Heterobranchia</taxon>
        <taxon>Euthyneura</taxon>
        <taxon>Panpulmonata</taxon>
        <taxon>Hygrophila</taxon>
        <taxon>Lymnaeoidea</taxon>
        <taxon>Lymnaeidae</taxon>
        <taxon>Lymnaea</taxon>
    </lineage>
</organism>
<keyword evidence="3" id="KW-0732">Signal</keyword>
<feature type="chain" id="PRO_5043999307" description="Vesicular, overexpressed in cancer, prosurvival protein 1" evidence="3">
    <location>
        <begin position="23"/>
        <end position="208"/>
    </location>
</feature>
<gene>
    <name evidence="4" type="ORF">GSLYS_00016286001</name>
</gene>
<evidence type="ECO:0000256" key="3">
    <source>
        <dbReference type="SAM" id="SignalP"/>
    </source>
</evidence>
<keyword evidence="2" id="KW-0472">Membrane</keyword>
<reference evidence="4 5" key="1">
    <citation type="submission" date="2024-04" db="EMBL/GenBank/DDBJ databases">
        <authorList>
            <consortium name="Genoscope - CEA"/>
            <person name="William W."/>
        </authorList>
    </citation>
    <scope>NUCLEOTIDE SEQUENCE [LARGE SCALE GENOMIC DNA]</scope>
</reference>
<evidence type="ECO:0008006" key="6">
    <source>
        <dbReference type="Google" id="ProtNLM"/>
    </source>
</evidence>
<proteinExistence type="predicted"/>
<name>A0AAV2I7F0_LYMST</name>
<feature type="compositionally biased region" description="Pro residues" evidence="1">
    <location>
        <begin position="123"/>
        <end position="138"/>
    </location>
</feature>
<feature type="compositionally biased region" description="Pro residues" evidence="1">
    <location>
        <begin position="178"/>
        <end position="198"/>
    </location>
</feature>